<accession>A0AAJ5YZ02</accession>
<protein>
    <recommendedName>
        <fullName evidence="2">YTH domain-containing protein</fullName>
    </recommendedName>
</protein>
<keyword evidence="4" id="KW-1185">Reference proteome</keyword>
<dbReference type="AlphaFoldDB" id="A0AAJ5YZ02"/>
<reference evidence="3 4" key="1">
    <citation type="submission" date="2023-03" db="EMBL/GenBank/DDBJ databases">
        <title>Mating type loci evolution in Malassezia.</title>
        <authorList>
            <person name="Coelho M.A."/>
        </authorList>
    </citation>
    <scope>NUCLEOTIDE SEQUENCE [LARGE SCALE GENOMIC DNA]</scope>
    <source>
        <strain evidence="3 4">CBS 9725</strain>
    </source>
</reference>
<feature type="region of interest" description="Disordered" evidence="1">
    <location>
        <begin position="116"/>
        <end position="318"/>
    </location>
</feature>
<dbReference type="GO" id="GO:0003729">
    <property type="term" value="F:mRNA binding"/>
    <property type="evidence" value="ECO:0007669"/>
    <property type="project" value="TreeGrafter"/>
</dbReference>
<dbReference type="GO" id="GO:1990247">
    <property type="term" value="F:N6-methyladenosine-containing RNA reader activity"/>
    <property type="evidence" value="ECO:0007669"/>
    <property type="project" value="TreeGrafter"/>
</dbReference>
<dbReference type="InterPro" id="IPR007275">
    <property type="entry name" value="YTH_domain"/>
</dbReference>
<feature type="compositionally biased region" description="Basic and acidic residues" evidence="1">
    <location>
        <begin position="13"/>
        <end position="31"/>
    </location>
</feature>
<feature type="domain" description="YTH" evidence="2">
    <location>
        <begin position="476"/>
        <end position="612"/>
    </location>
</feature>
<feature type="compositionally biased region" description="Basic and acidic residues" evidence="1">
    <location>
        <begin position="176"/>
        <end position="185"/>
    </location>
</feature>
<dbReference type="PANTHER" id="PTHR12357:SF89">
    <property type="entry name" value="YTH DOMAIN-CONTAINING FAMILY PROTEIN"/>
    <property type="match status" value="1"/>
</dbReference>
<dbReference type="GO" id="GO:0061157">
    <property type="term" value="P:mRNA destabilization"/>
    <property type="evidence" value="ECO:0007669"/>
    <property type="project" value="TreeGrafter"/>
</dbReference>
<feature type="compositionally biased region" description="Low complexity" evidence="1">
    <location>
        <begin position="346"/>
        <end position="359"/>
    </location>
</feature>
<sequence>MAQSAETGSVQRDSAHLDHLRSSRQVMREVGESFPGWSAQQDGQDTEPLLPSPLPKFSQKSHSEIWQESDSLPTRRGTWNWGVASPKVGRPADSATSETNEQDFWSLSPSFVLSGTHAQEPLRNANPDPLPSSSRSLETSYVGEHPSRRPSAASPHDASWNGHWPWQNAPSNSLQETDREHRTHSDASNYRLGANGSPSSLSARHSASLRGRVPTSLPRDNVRGFFTPRHSAPQTLMDGQAAEACRRVDSRSVWLDASPSPRRGSMQANPGHIRSTSSPRTFALVDRSIRRPSASSLSSTPNRGSSEQMDGIDDMHRSASSSNLHLNHVWQSEPCVPTMDWPPAKASASTAQSTRRAGSFAVPKHNQRTHNSSFSRSTSVGIRPASFDHPTSSPPRSPLPDASVCDQDLSRDLSQMSITAKAPQRSDSSTESEVDAAVSTRSVSNAHGFASSFTPNPYLPIWAAVPPSYFALPTPVRAFVIKSFTKADVETSLRHSVWTSTEKGNHRLNQAWSESSHLGPIYLFFSVNGSGQFCGIAQMVSGLDYSQTTTIWAEQHRWKGLFRVHWLLVKDVPNAHLRGIHLQLRGEQKSVTQSRDTQELPTNVCNEMLRVFYAYNGYSSLQPSYPISDSSMDHPKHPFK</sequence>
<dbReference type="Pfam" id="PF04146">
    <property type="entry name" value="YTH"/>
    <property type="match status" value="1"/>
</dbReference>
<proteinExistence type="predicted"/>
<evidence type="ECO:0000313" key="4">
    <source>
        <dbReference type="Proteomes" id="UP001219567"/>
    </source>
</evidence>
<organism evidence="3 4">
    <name type="scientific">Malassezia yamatoensis</name>
    <dbReference type="NCBI Taxonomy" id="253288"/>
    <lineage>
        <taxon>Eukaryota</taxon>
        <taxon>Fungi</taxon>
        <taxon>Dikarya</taxon>
        <taxon>Basidiomycota</taxon>
        <taxon>Ustilaginomycotina</taxon>
        <taxon>Malasseziomycetes</taxon>
        <taxon>Malasseziales</taxon>
        <taxon>Malasseziaceae</taxon>
        <taxon>Malassezia</taxon>
    </lineage>
</organism>
<dbReference type="CDD" id="cd21134">
    <property type="entry name" value="YTH"/>
    <property type="match status" value="1"/>
</dbReference>
<dbReference type="Gene3D" id="3.10.590.10">
    <property type="entry name" value="ph1033 like domains"/>
    <property type="match status" value="1"/>
</dbReference>
<feature type="region of interest" description="Disordered" evidence="1">
    <location>
        <begin position="417"/>
        <end position="436"/>
    </location>
</feature>
<feature type="region of interest" description="Disordered" evidence="1">
    <location>
        <begin position="340"/>
        <end position="405"/>
    </location>
</feature>
<feature type="compositionally biased region" description="Polar residues" evidence="1">
    <location>
        <begin position="94"/>
        <end position="103"/>
    </location>
</feature>
<evidence type="ECO:0000259" key="2">
    <source>
        <dbReference type="PROSITE" id="PS50882"/>
    </source>
</evidence>
<feature type="compositionally biased region" description="Polar residues" evidence="1">
    <location>
        <begin position="58"/>
        <end position="72"/>
    </location>
</feature>
<dbReference type="GO" id="GO:0005737">
    <property type="term" value="C:cytoplasm"/>
    <property type="evidence" value="ECO:0007669"/>
    <property type="project" value="TreeGrafter"/>
</dbReference>
<dbReference type="Proteomes" id="UP001219567">
    <property type="component" value="Chromosome 8"/>
</dbReference>
<evidence type="ECO:0000256" key="1">
    <source>
        <dbReference type="SAM" id="MobiDB-lite"/>
    </source>
</evidence>
<dbReference type="PROSITE" id="PS50882">
    <property type="entry name" value="YTH"/>
    <property type="match status" value="1"/>
</dbReference>
<feature type="compositionally biased region" description="Polar residues" evidence="1">
    <location>
        <begin position="369"/>
        <end position="380"/>
    </location>
</feature>
<dbReference type="PANTHER" id="PTHR12357">
    <property type="entry name" value="YTH YT521-B HOMOLOGY DOMAIN-CONTAINING"/>
    <property type="match status" value="1"/>
</dbReference>
<evidence type="ECO:0000313" key="3">
    <source>
        <dbReference type="EMBL" id="WFD01287.1"/>
    </source>
</evidence>
<feature type="compositionally biased region" description="Polar residues" evidence="1">
    <location>
        <begin position="1"/>
        <end position="12"/>
    </location>
</feature>
<gene>
    <name evidence="3" type="ORF">MYAM1_004049</name>
</gene>
<feature type="region of interest" description="Disordered" evidence="1">
    <location>
        <begin position="1"/>
        <end position="103"/>
    </location>
</feature>
<name>A0AAJ5YZ02_9BASI</name>
<dbReference type="EMBL" id="CP119950">
    <property type="protein sequence ID" value="WFD01287.1"/>
    <property type="molecule type" value="Genomic_DNA"/>
</dbReference>
<dbReference type="InterPro" id="IPR045168">
    <property type="entry name" value="YTH_prot"/>
</dbReference>
<feature type="compositionally biased region" description="Low complexity" evidence="1">
    <location>
        <begin position="197"/>
        <end position="210"/>
    </location>
</feature>